<sequence length="390" mass="42162">MVSLDDRRSRRGPSCQRPLDNFNLIRVGGGGLASWRAIFGCGASPSSWWPWLGEAFLASRGLLLAVYSKLCLSSCLGPESHSKLTLGSNRFLVLGSMGSIYWGCLGLGWGGAAVIDACVACGEKPEFSNSNCFWKVSCYVFGAAALGPGVADLLAGRKKEEESISLLESTSKERERERERDAWIEARSLLNTVALGSQRGSREALGSRLCAWGSRWWSLVVRSRLPLGDAWSPVGGSDLVRSLLGKTQLVVAESSRISADLVSYFSCLLSDDHCWVHVLLVALGSDATALPGCSRHGAITGCGLSSYGRETRPRVLDVEGGSHSKDGVQRSSVARERGKDVGRARVASRLARGGCAALVRARGWQRWRARRVVQRGIFPAVWPSFFGEKL</sequence>
<accession>A0A5A7PWS6</accession>
<evidence type="ECO:0000313" key="2">
    <source>
        <dbReference type="EMBL" id="GER37214.1"/>
    </source>
</evidence>
<protein>
    <submittedName>
        <fullName evidence="2">RING/U-box superfamily protein</fullName>
    </submittedName>
</protein>
<keyword evidence="3" id="KW-1185">Reference proteome</keyword>
<reference evidence="3" key="1">
    <citation type="journal article" date="2019" name="Curr. Biol.">
        <title>Genome Sequence of Striga asiatica Provides Insight into the Evolution of Plant Parasitism.</title>
        <authorList>
            <person name="Yoshida S."/>
            <person name="Kim S."/>
            <person name="Wafula E.K."/>
            <person name="Tanskanen J."/>
            <person name="Kim Y.M."/>
            <person name="Honaas L."/>
            <person name="Yang Z."/>
            <person name="Spallek T."/>
            <person name="Conn C.E."/>
            <person name="Ichihashi Y."/>
            <person name="Cheong K."/>
            <person name="Cui S."/>
            <person name="Der J.P."/>
            <person name="Gundlach H."/>
            <person name="Jiao Y."/>
            <person name="Hori C."/>
            <person name="Ishida J.K."/>
            <person name="Kasahara H."/>
            <person name="Kiba T."/>
            <person name="Kim M.S."/>
            <person name="Koo N."/>
            <person name="Laohavisit A."/>
            <person name="Lee Y.H."/>
            <person name="Lumba S."/>
            <person name="McCourt P."/>
            <person name="Mortimer J.C."/>
            <person name="Mutuku J.M."/>
            <person name="Nomura T."/>
            <person name="Sasaki-Sekimoto Y."/>
            <person name="Seto Y."/>
            <person name="Wang Y."/>
            <person name="Wakatake T."/>
            <person name="Sakakibara H."/>
            <person name="Demura T."/>
            <person name="Yamaguchi S."/>
            <person name="Yoneyama K."/>
            <person name="Manabe R.I."/>
            <person name="Nelson D.C."/>
            <person name="Schulman A.H."/>
            <person name="Timko M.P."/>
            <person name="dePamphilis C.W."/>
            <person name="Choi D."/>
            <person name="Shirasu K."/>
        </authorList>
    </citation>
    <scope>NUCLEOTIDE SEQUENCE [LARGE SCALE GENOMIC DNA]</scope>
    <source>
        <strain evidence="3">cv. UVA1</strain>
    </source>
</reference>
<dbReference type="EMBL" id="BKCP01005295">
    <property type="protein sequence ID" value="GER37214.1"/>
    <property type="molecule type" value="Genomic_DNA"/>
</dbReference>
<dbReference type="Proteomes" id="UP000325081">
    <property type="component" value="Unassembled WGS sequence"/>
</dbReference>
<gene>
    <name evidence="2" type="ORF">STAS_13615</name>
</gene>
<comment type="caution">
    <text evidence="2">The sequence shown here is derived from an EMBL/GenBank/DDBJ whole genome shotgun (WGS) entry which is preliminary data.</text>
</comment>
<evidence type="ECO:0000313" key="3">
    <source>
        <dbReference type="Proteomes" id="UP000325081"/>
    </source>
</evidence>
<organism evidence="2 3">
    <name type="scientific">Striga asiatica</name>
    <name type="common">Asiatic witchweed</name>
    <name type="synonym">Buchnera asiatica</name>
    <dbReference type="NCBI Taxonomy" id="4170"/>
    <lineage>
        <taxon>Eukaryota</taxon>
        <taxon>Viridiplantae</taxon>
        <taxon>Streptophyta</taxon>
        <taxon>Embryophyta</taxon>
        <taxon>Tracheophyta</taxon>
        <taxon>Spermatophyta</taxon>
        <taxon>Magnoliopsida</taxon>
        <taxon>eudicotyledons</taxon>
        <taxon>Gunneridae</taxon>
        <taxon>Pentapetalae</taxon>
        <taxon>asterids</taxon>
        <taxon>lamiids</taxon>
        <taxon>Lamiales</taxon>
        <taxon>Orobanchaceae</taxon>
        <taxon>Buchnereae</taxon>
        <taxon>Striga</taxon>
    </lineage>
</organism>
<evidence type="ECO:0000256" key="1">
    <source>
        <dbReference type="SAM" id="MobiDB-lite"/>
    </source>
</evidence>
<dbReference type="AlphaFoldDB" id="A0A5A7PWS6"/>
<feature type="region of interest" description="Disordered" evidence="1">
    <location>
        <begin position="320"/>
        <end position="339"/>
    </location>
</feature>
<proteinExistence type="predicted"/>
<name>A0A5A7PWS6_STRAF</name>